<organism evidence="2 3">
    <name type="scientific">Lingula anatina</name>
    <name type="common">Brachiopod</name>
    <name type="synonym">Lingula unguis</name>
    <dbReference type="NCBI Taxonomy" id="7574"/>
    <lineage>
        <taxon>Eukaryota</taxon>
        <taxon>Metazoa</taxon>
        <taxon>Spiralia</taxon>
        <taxon>Lophotrochozoa</taxon>
        <taxon>Brachiopoda</taxon>
        <taxon>Linguliformea</taxon>
        <taxon>Lingulata</taxon>
        <taxon>Lingulida</taxon>
        <taxon>Linguloidea</taxon>
        <taxon>Lingulidae</taxon>
        <taxon>Lingula</taxon>
    </lineage>
</organism>
<keyword evidence="2" id="KW-1185">Reference proteome</keyword>
<dbReference type="GeneID" id="106176741"/>
<feature type="compositionally biased region" description="Basic and acidic residues" evidence="1">
    <location>
        <begin position="33"/>
        <end position="77"/>
    </location>
</feature>
<sequence>MGSGSSTSRQSSAKKQVPQNNMKDVNQNQQNLKEQRRVERTENQINHEDRRVREEDEVGSLKEELDRTISRDYDKMPPKRGSRSTLDSGISRDTSDGLLRHEHTALSQQEQEDLILNEFHSSETEEYPEKYADRLRKQQQHDTVAFALGREKTVLVRNPEEWNIDTSPRETDGFDPNKFKAVNKTTVVRHLYQYLLLISKPRVT</sequence>
<dbReference type="AlphaFoldDB" id="A0A1S3JWM5"/>
<feature type="region of interest" description="Disordered" evidence="1">
    <location>
        <begin position="1"/>
        <end position="95"/>
    </location>
</feature>
<feature type="compositionally biased region" description="Polar residues" evidence="1">
    <location>
        <begin position="13"/>
        <end position="32"/>
    </location>
</feature>
<dbReference type="Proteomes" id="UP000085678">
    <property type="component" value="Unplaced"/>
</dbReference>
<name>A0A1S3JWM5_LINAN</name>
<dbReference type="RefSeq" id="XP_013414707.1">
    <property type="nucleotide sequence ID" value="XM_013559253.1"/>
</dbReference>
<accession>A0A1S3JWM5</accession>
<protein>
    <submittedName>
        <fullName evidence="3">Uncharacterized protein LOC106176741</fullName>
    </submittedName>
</protein>
<reference evidence="3" key="1">
    <citation type="submission" date="2025-08" db="UniProtKB">
        <authorList>
            <consortium name="RefSeq"/>
        </authorList>
    </citation>
    <scope>IDENTIFICATION</scope>
    <source>
        <tissue evidence="3">Gonads</tissue>
    </source>
</reference>
<gene>
    <name evidence="3" type="primary">LOC106176741</name>
</gene>
<dbReference type="KEGG" id="lak:106176741"/>
<proteinExistence type="predicted"/>
<dbReference type="InParanoid" id="A0A1S3JWM5"/>
<evidence type="ECO:0000313" key="3">
    <source>
        <dbReference type="RefSeq" id="XP_013414707.1"/>
    </source>
</evidence>
<evidence type="ECO:0000256" key="1">
    <source>
        <dbReference type="SAM" id="MobiDB-lite"/>
    </source>
</evidence>
<feature type="compositionally biased region" description="Low complexity" evidence="1">
    <location>
        <begin position="1"/>
        <end position="11"/>
    </location>
</feature>
<feature type="compositionally biased region" description="Polar residues" evidence="1">
    <location>
        <begin position="83"/>
        <end position="92"/>
    </location>
</feature>
<evidence type="ECO:0000313" key="2">
    <source>
        <dbReference type="Proteomes" id="UP000085678"/>
    </source>
</evidence>